<evidence type="ECO:0000256" key="2">
    <source>
        <dbReference type="ARBA" id="ARBA00023242"/>
    </source>
</evidence>
<proteinExistence type="predicted"/>
<evidence type="ECO:0000256" key="3">
    <source>
        <dbReference type="SAM" id="MobiDB-lite"/>
    </source>
</evidence>
<dbReference type="GO" id="GO:0005654">
    <property type="term" value="C:nucleoplasm"/>
    <property type="evidence" value="ECO:0007669"/>
    <property type="project" value="TreeGrafter"/>
</dbReference>
<sequence length="691" mass="76460">MYPSILDMNENESSKYLRMLELDAYANILAALRAQGPPTSDKLKLLKDIGAALRIPQERCKAEIRKVILDERLNTIAYFSCGQLETSDEWIKEGRRLISLMPRVAPQTIYSAIADEVADAASINNEQLPFPAQTECKRTPSTSQVQLSTSESSRPQPFRLPETFKSEDTKKRKMPFGVESSSLVQHLIGPSKVSRIQQIYRQKVKATAAAKEEQLKTKVKQEPDHDYRNLHQQNRILHHPHFTSKVQKLPLSSSSASPKINILQNISIQAPIKNEDIVDHIKNETNNIQKTLDQNHTSVPSSSNENQAPKPQKQAIVNIKANANITYKHVASPGPSSEIQKSLKVCTTRKPLTKGIAGQKLIIVSNAQSINTSSILQRTLTIPFVKNVSVKNFDKFKIVSTSTNTSTLQLTSLANATANTFTTNSAKHKVVTVRTNTNNKKIIPLAHLHALNAKGSIKMLPVGGKILSKATTTSSPLYIMNNVGGIQAITKSTSSTPVVMTCRPQDPITDLKVVAKNKVQTNDDLSYLENDSIDNFNDDGNKTSVLADILKASGVISPDNEHISVDYETQISQFAIPQSVPEKLSDHVAVDGNFEVIENSEVLECQEEIEDHQNDTYILLGNKNEVKDNLLNHLEEDSSDILMDSLDNDNSEYCADAAVMHCDGDIEGSELTEDSYMVEIEHPQTNINAIN</sequence>
<dbReference type="InterPro" id="IPR036142">
    <property type="entry name" value="ENT_dom-like_sf"/>
</dbReference>
<dbReference type="PANTHER" id="PTHR16500">
    <property type="entry name" value="BRCA2-INTERACTING TRANSCRIPTIONAL REPRESSOR EMSY"/>
    <property type="match status" value="1"/>
</dbReference>
<dbReference type="InterPro" id="IPR033482">
    <property type="entry name" value="EMSY"/>
</dbReference>
<protein>
    <recommendedName>
        <fullName evidence="4">ENT domain-containing protein</fullName>
    </recommendedName>
</protein>
<dbReference type="EMBL" id="JARPUR010000003">
    <property type="protein sequence ID" value="KAK4879938.1"/>
    <property type="molecule type" value="Genomic_DNA"/>
</dbReference>
<dbReference type="SUPFAM" id="SSF158639">
    <property type="entry name" value="ENT-like"/>
    <property type="match status" value="1"/>
</dbReference>
<dbReference type="PANTHER" id="PTHR16500:SF3">
    <property type="entry name" value="BRCA2-INTERACTING TRANSCRIPTIONAL REPRESSOR EMSY"/>
    <property type="match status" value="1"/>
</dbReference>
<dbReference type="AlphaFoldDB" id="A0AAN7PAB7"/>
<dbReference type="SMART" id="SM01191">
    <property type="entry name" value="ENT"/>
    <property type="match status" value="1"/>
</dbReference>
<reference evidence="6" key="1">
    <citation type="submission" date="2023-01" db="EMBL/GenBank/DDBJ databases">
        <title>Key to firefly adult light organ development and bioluminescence: homeobox transcription factors regulate luciferase expression and transportation to peroxisome.</title>
        <authorList>
            <person name="Fu X."/>
        </authorList>
    </citation>
    <scope>NUCLEOTIDE SEQUENCE [LARGE SCALE GENOMIC DNA]</scope>
</reference>
<dbReference type="InterPro" id="IPR005491">
    <property type="entry name" value="ENT_dom"/>
</dbReference>
<comment type="caution">
    <text evidence="5">The sequence shown here is derived from an EMBL/GenBank/DDBJ whole genome shotgun (WGS) entry which is preliminary data.</text>
</comment>
<feature type="region of interest" description="Disordered" evidence="3">
    <location>
        <begin position="134"/>
        <end position="170"/>
    </location>
</feature>
<evidence type="ECO:0000313" key="5">
    <source>
        <dbReference type="EMBL" id="KAK4879938.1"/>
    </source>
</evidence>
<comment type="subcellular location">
    <subcellularLocation>
        <location evidence="1">Nucleus</location>
    </subcellularLocation>
</comment>
<keyword evidence="6" id="KW-1185">Reference proteome</keyword>
<evidence type="ECO:0000256" key="1">
    <source>
        <dbReference type="ARBA" id="ARBA00004123"/>
    </source>
</evidence>
<accession>A0AAN7PAB7</accession>
<evidence type="ECO:0000259" key="4">
    <source>
        <dbReference type="PROSITE" id="PS51138"/>
    </source>
</evidence>
<dbReference type="GO" id="GO:0006355">
    <property type="term" value="P:regulation of DNA-templated transcription"/>
    <property type="evidence" value="ECO:0007669"/>
    <property type="project" value="InterPro"/>
</dbReference>
<dbReference type="Gene3D" id="1.10.1240.40">
    <property type="entry name" value="ENT domain"/>
    <property type="match status" value="1"/>
</dbReference>
<dbReference type="Pfam" id="PF03735">
    <property type="entry name" value="ENT"/>
    <property type="match status" value="1"/>
</dbReference>
<evidence type="ECO:0000313" key="6">
    <source>
        <dbReference type="Proteomes" id="UP001353858"/>
    </source>
</evidence>
<dbReference type="Proteomes" id="UP001353858">
    <property type="component" value="Unassembled WGS sequence"/>
</dbReference>
<feature type="domain" description="ENT" evidence="4">
    <location>
        <begin position="13"/>
        <end position="98"/>
    </location>
</feature>
<name>A0AAN7PAB7_9COLE</name>
<feature type="compositionally biased region" description="Polar residues" evidence="3">
    <location>
        <begin position="139"/>
        <end position="155"/>
    </location>
</feature>
<keyword evidence="2" id="KW-0539">Nucleus</keyword>
<dbReference type="PROSITE" id="PS51138">
    <property type="entry name" value="ENT"/>
    <property type="match status" value="1"/>
</dbReference>
<gene>
    <name evidence="5" type="ORF">RN001_008084</name>
</gene>
<organism evidence="5 6">
    <name type="scientific">Aquatica leii</name>
    <dbReference type="NCBI Taxonomy" id="1421715"/>
    <lineage>
        <taxon>Eukaryota</taxon>
        <taxon>Metazoa</taxon>
        <taxon>Ecdysozoa</taxon>
        <taxon>Arthropoda</taxon>
        <taxon>Hexapoda</taxon>
        <taxon>Insecta</taxon>
        <taxon>Pterygota</taxon>
        <taxon>Neoptera</taxon>
        <taxon>Endopterygota</taxon>
        <taxon>Coleoptera</taxon>
        <taxon>Polyphaga</taxon>
        <taxon>Elateriformia</taxon>
        <taxon>Elateroidea</taxon>
        <taxon>Lampyridae</taxon>
        <taxon>Luciolinae</taxon>
        <taxon>Aquatica</taxon>
    </lineage>
</organism>